<dbReference type="EMBL" id="CP002590">
    <property type="protein sequence ID" value="AEA12943.1"/>
    <property type="molecule type" value="Genomic_DNA"/>
</dbReference>
<reference evidence="1 2" key="1">
    <citation type="journal article" date="2011" name="J. Bacteriol.">
        <title>Complete genome sequence of the thermoacidophilic crenarchaeon Thermoproteus uzoniensis 768-20.</title>
        <authorList>
            <person name="Mardanov A.V."/>
            <person name="Gumerov V.M."/>
            <person name="Beletsky A.V."/>
            <person name="Prokofeva M.I."/>
            <person name="Bonch-Osmolovskaya E.A."/>
            <person name="Ravin N.V."/>
            <person name="Skryabin K.G."/>
        </authorList>
    </citation>
    <scope>NUCLEOTIDE SEQUENCE [LARGE SCALE GENOMIC DNA]</scope>
    <source>
        <strain evidence="1 2">768-20</strain>
    </source>
</reference>
<keyword evidence="2" id="KW-1185">Reference proteome</keyword>
<evidence type="ECO:0000313" key="1">
    <source>
        <dbReference type="EMBL" id="AEA12943.1"/>
    </source>
</evidence>
<dbReference type="KEGG" id="tuz:TUZN_1472"/>
<reference key="2">
    <citation type="submission" date="2011-03" db="EMBL/GenBank/DDBJ databases">
        <title>Complete genome sequence of the thermoacidophilic crenarchaeon Thermoproteus uzoniensis 768-20.</title>
        <authorList>
            <person name="Mardanov A.V."/>
            <person name="Gumerov V.M."/>
            <person name="Beletsky A.V."/>
            <person name="Prokofeva M.I."/>
            <person name="Bonch-Osmolovskaya E.A."/>
            <person name="Ravin N.V."/>
            <person name="Skryabin K.G."/>
        </authorList>
    </citation>
    <scope>NUCLEOTIDE SEQUENCE</scope>
    <source>
        <strain>768-20</strain>
    </source>
</reference>
<accession>F2L1T7</accession>
<sequence length="105" mass="11173">MWRVLTVQLADYALLEHDIVAGARLVESSTGFAEGTYARQLGNSTCSTPGRAAAITRYVREREYGSGVKAAGGLGQKDQTIMEDTGFGLDPARVRLGISIPEALA</sequence>
<dbReference type="eggNOG" id="arCOG04320">
    <property type="taxonomic scope" value="Archaea"/>
</dbReference>
<dbReference type="HOGENOM" id="CLU_2230525_0_0_2"/>
<name>F2L1T7_THEU7</name>
<dbReference type="STRING" id="999630.TUZN_1472"/>
<gene>
    <name evidence="1" type="ordered locus">TUZN_1472</name>
</gene>
<protein>
    <submittedName>
        <fullName evidence="1">2-deoxyribose-5-phosphate aldolase</fullName>
    </submittedName>
</protein>
<organism evidence="1 2">
    <name type="scientific">Thermoproteus uzoniensis (strain 768-20)</name>
    <dbReference type="NCBI Taxonomy" id="999630"/>
    <lineage>
        <taxon>Archaea</taxon>
        <taxon>Thermoproteota</taxon>
        <taxon>Thermoprotei</taxon>
        <taxon>Thermoproteales</taxon>
        <taxon>Thermoproteaceae</taxon>
        <taxon>Thermoproteus</taxon>
    </lineage>
</organism>
<dbReference type="Gene3D" id="3.20.20.70">
    <property type="entry name" value="Aldolase class I"/>
    <property type="match status" value="1"/>
</dbReference>
<dbReference type="AlphaFoldDB" id="F2L1T7"/>
<evidence type="ECO:0000313" key="2">
    <source>
        <dbReference type="Proteomes" id="UP000008138"/>
    </source>
</evidence>
<dbReference type="InterPro" id="IPR013785">
    <property type="entry name" value="Aldolase_TIM"/>
</dbReference>
<proteinExistence type="predicted"/>
<dbReference type="Proteomes" id="UP000008138">
    <property type="component" value="Chromosome"/>
</dbReference>